<dbReference type="Gene3D" id="3.40.50.1000">
    <property type="entry name" value="HAD superfamily/HAD-like"/>
    <property type="match status" value="1"/>
</dbReference>
<dbReference type="SFLD" id="SFLDS00003">
    <property type="entry name" value="Haloacid_Dehalogenase"/>
    <property type="match status" value="1"/>
</dbReference>
<evidence type="ECO:0000256" key="2">
    <source>
        <dbReference type="ARBA" id="ARBA00022723"/>
    </source>
</evidence>
<keyword evidence="2" id="KW-0479">Metal-binding</keyword>
<dbReference type="EC" id="3.1.3.-" evidence="5"/>
<accession>A0ABV0AF11</accession>
<evidence type="ECO:0000256" key="3">
    <source>
        <dbReference type="ARBA" id="ARBA00022801"/>
    </source>
</evidence>
<evidence type="ECO:0000313" key="5">
    <source>
        <dbReference type="EMBL" id="MEN3324135.1"/>
    </source>
</evidence>
<dbReference type="InterPro" id="IPR036412">
    <property type="entry name" value="HAD-like_sf"/>
</dbReference>
<protein>
    <submittedName>
        <fullName evidence="5">HAD family hydrolase</fullName>
        <ecNumber evidence="5">3.1.3.-</ecNumber>
    </submittedName>
</protein>
<dbReference type="PANTHER" id="PTHR46470:SF2">
    <property type="entry name" value="GLYCERALDEHYDE 3-PHOSPHATE PHOSPHATASE"/>
    <property type="match status" value="1"/>
</dbReference>
<keyword evidence="3 5" id="KW-0378">Hydrolase</keyword>
<comment type="cofactor">
    <cofactor evidence="1">
        <name>Mg(2+)</name>
        <dbReference type="ChEBI" id="CHEBI:18420"/>
    </cofactor>
</comment>
<dbReference type="NCBIfam" id="TIGR01549">
    <property type="entry name" value="HAD-SF-IA-v1"/>
    <property type="match status" value="1"/>
</dbReference>
<dbReference type="InterPro" id="IPR006439">
    <property type="entry name" value="HAD-SF_hydro_IA"/>
</dbReference>
<dbReference type="InterPro" id="IPR023214">
    <property type="entry name" value="HAD_sf"/>
</dbReference>
<name>A0ABV0AF11_9FLAO</name>
<dbReference type="GO" id="GO:0016787">
    <property type="term" value="F:hydrolase activity"/>
    <property type="evidence" value="ECO:0007669"/>
    <property type="project" value="UniProtKB-KW"/>
</dbReference>
<evidence type="ECO:0000313" key="6">
    <source>
        <dbReference type="Proteomes" id="UP001416393"/>
    </source>
</evidence>
<proteinExistence type="predicted"/>
<evidence type="ECO:0000256" key="1">
    <source>
        <dbReference type="ARBA" id="ARBA00001946"/>
    </source>
</evidence>
<dbReference type="PANTHER" id="PTHR46470">
    <property type="entry name" value="N-ACYLNEURAMINATE-9-PHOSPHATASE"/>
    <property type="match status" value="1"/>
</dbReference>
<dbReference type="Gene3D" id="1.10.150.520">
    <property type="match status" value="1"/>
</dbReference>
<dbReference type="SUPFAM" id="SSF56784">
    <property type="entry name" value="HAD-like"/>
    <property type="match status" value="1"/>
</dbReference>
<dbReference type="InterPro" id="IPR041492">
    <property type="entry name" value="HAD_2"/>
</dbReference>
<sequence>MITKSKFIIVFDLDDTLYNEIDFLKSAYKEISSFLSNRINISSKLILSQMLDWYNDGLNVFDNIIKTYRLENLTVHDLIYVYRNHKPEIVLTYSSRKLLDNIKSKTYKQGLITDGRSIQQRNKISALGLSEYFDDLIISEEFGSEKPCMNNYQHFIEKYGDSYDYVYIADNISKDFISPNILGWTTICLLDNGKNIHKQVFDLDKEYKPTYLIKDLIEVNKVLNI</sequence>
<gene>
    <name evidence="5" type="ORF">VP395_10375</name>
</gene>
<organism evidence="5 6">
    <name type="scientific">Mariniflexile soesokkakense</name>
    <dbReference type="NCBI Taxonomy" id="1343160"/>
    <lineage>
        <taxon>Bacteria</taxon>
        <taxon>Pseudomonadati</taxon>
        <taxon>Bacteroidota</taxon>
        <taxon>Flavobacteriia</taxon>
        <taxon>Flavobacteriales</taxon>
        <taxon>Flavobacteriaceae</taxon>
        <taxon>Mariniflexile</taxon>
    </lineage>
</organism>
<keyword evidence="6" id="KW-1185">Reference proteome</keyword>
<dbReference type="Proteomes" id="UP001416393">
    <property type="component" value="Unassembled WGS sequence"/>
</dbReference>
<dbReference type="SFLD" id="SFLDG01129">
    <property type="entry name" value="C1.5:_HAD__Beta-PGM__Phosphata"/>
    <property type="match status" value="1"/>
</dbReference>
<comment type="caution">
    <text evidence="5">The sequence shown here is derived from an EMBL/GenBank/DDBJ whole genome shotgun (WGS) entry which is preliminary data.</text>
</comment>
<evidence type="ECO:0000256" key="4">
    <source>
        <dbReference type="ARBA" id="ARBA00022842"/>
    </source>
</evidence>
<dbReference type="RefSeq" id="WP_346241941.1">
    <property type="nucleotide sequence ID" value="NZ_JAZHYP010000004.1"/>
</dbReference>
<dbReference type="EMBL" id="JAZHYP010000004">
    <property type="protein sequence ID" value="MEN3324135.1"/>
    <property type="molecule type" value="Genomic_DNA"/>
</dbReference>
<reference evidence="5 6" key="1">
    <citation type="submission" date="2024-01" db="EMBL/GenBank/DDBJ databases">
        <title>Mariniflexile litorale sp. nov., isolated from the shallow sediments of the Sea of Japan.</title>
        <authorList>
            <person name="Romanenko L."/>
            <person name="Bystritskaya E."/>
            <person name="Isaeva M."/>
        </authorList>
    </citation>
    <scope>NUCLEOTIDE SEQUENCE [LARGE SCALE GENOMIC DNA]</scope>
    <source>
        <strain evidence="5 6">KCTC 32427</strain>
    </source>
</reference>
<dbReference type="Pfam" id="PF13419">
    <property type="entry name" value="HAD_2"/>
    <property type="match status" value="1"/>
</dbReference>
<keyword evidence="4" id="KW-0460">Magnesium</keyword>
<dbReference type="InterPro" id="IPR051400">
    <property type="entry name" value="HAD-like_hydrolase"/>
</dbReference>